<dbReference type="Pfam" id="PF13529">
    <property type="entry name" value="Peptidase_C39_2"/>
    <property type="match status" value="1"/>
</dbReference>
<dbReference type="InterPro" id="IPR039564">
    <property type="entry name" value="Peptidase_C39-like"/>
</dbReference>
<sequence>MSWSAYEEGTSAYDGGAGAFDGEGFEPPLDPASGGELFDPADIMGTPDPMEWTDFLDPHDGAEIDHGDAPALTGVADLPNHNPAHSDPHAVVGDPGGAMGVWHQHTGEGGCAIGAQGMVLAYLTGERVSEEQLTAEAAARGWFDGAGTSPDALGNLLELHGVRVQHTEGASLAQLQEVLSRGDAAIVGLDADEIWAPGHDLADDTLGDLPGIPGQDANHAVWVTGFDHSDPAHPMVVLNDSGHPEGQGLMVPLDEFLAAWQDSGNLLVTAERPEA</sequence>
<evidence type="ECO:0000259" key="2">
    <source>
        <dbReference type="Pfam" id="PF13529"/>
    </source>
</evidence>
<accession>A0ABS4XX56</accession>
<protein>
    <recommendedName>
        <fullName evidence="2">Peptidase C39-like domain-containing protein</fullName>
    </recommendedName>
</protein>
<name>A0ABS4XX56_9ACTN</name>
<gene>
    <name evidence="3" type="ORF">JO379_000557</name>
</gene>
<dbReference type="GeneID" id="91573497"/>
<dbReference type="EMBL" id="JAGIOH010000001">
    <property type="protein sequence ID" value="MBP2401088.1"/>
    <property type="molecule type" value="Genomic_DNA"/>
</dbReference>
<dbReference type="Proteomes" id="UP001519291">
    <property type="component" value="Unassembled WGS sequence"/>
</dbReference>
<keyword evidence="4" id="KW-1185">Reference proteome</keyword>
<feature type="region of interest" description="Disordered" evidence="1">
    <location>
        <begin position="1"/>
        <end position="38"/>
    </location>
</feature>
<organism evidence="3 4">
    <name type="scientific">Streptomyces syringium</name>
    <dbReference type="NCBI Taxonomy" id="76729"/>
    <lineage>
        <taxon>Bacteria</taxon>
        <taxon>Bacillati</taxon>
        <taxon>Actinomycetota</taxon>
        <taxon>Actinomycetes</taxon>
        <taxon>Kitasatosporales</taxon>
        <taxon>Streptomycetaceae</taxon>
        <taxon>Streptomyces</taxon>
    </lineage>
</organism>
<comment type="caution">
    <text evidence="3">The sequence shown here is derived from an EMBL/GenBank/DDBJ whole genome shotgun (WGS) entry which is preliminary data.</text>
</comment>
<evidence type="ECO:0000313" key="4">
    <source>
        <dbReference type="Proteomes" id="UP001519291"/>
    </source>
</evidence>
<reference evidence="3 4" key="1">
    <citation type="submission" date="2021-03" db="EMBL/GenBank/DDBJ databases">
        <title>Sequencing the genomes of 1000 actinobacteria strains.</title>
        <authorList>
            <person name="Klenk H.-P."/>
        </authorList>
    </citation>
    <scope>NUCLEOTIDE SEQUENCE [LARGE SCALE GENOMIC DNA]</scope>
    <source>
        <strain evidence="3 4">DSM 41480</strain>
    </source>
</reference>
<evidence type="ECO:0000256" key="1">
    <source>
        <dbReference type="SAM" id="MobiDB-lite"/>
    </source>
</evidence>
<proteinExistence type="predicted"/>
<dbReference type="RefSeq" id="WP_209513606.1">
    <property type="nucleotide sequence ID" value="NZ_JAGIOH010000001.1"/>
</dbReference>
<feature type="domain" description="Peptidase C39-like" evidence="2">
    <location>
        <begin position="106"/>
        <end position="241"/>
    </location>
</feature>
<dbReference type="Gene3D" id="3.90.70.10">
    <property type="entry name" value="Cysteine proteinases"/>
    <property type="match status" value="1"/>
</dbReference>
<evidence type="ECO:0000313" key="3">
    <source>
        <dbReference type="EMBL" id="MBP2401088.1"/>
    </source>
</evidence>